<organism evidence="1">
    <name type="scientific">marine sediment metagenome</name>
    <dbReference type="NCBI Taxonomy" id="412755"/>
    <lineage>
        <taxon>unclassified sequences</taxon>
        <taxon>metagenomes</taxon>
        <taxon>ecological metagenomes</taxon>
    </lineage>
</organism>
<comment type="caution">
    <text evidence="1">The sequence shown here is derived from an EMBL/GenBank/DDBJ whole genome shotgun (WGS) entry which is preliminary data.</text>
</comment>
<accession>A0A0F8ZY80</accession>
<evidence type="ECO:0000313" key="1">
    <source>
        <dbReference type="EMBL" id="KKK98872.1"/>
    </source>
</evidence>
<dbReference type="EMBL" id="LAZR01045437">
    <property type="protein sequence ID" value="KKK98872.1"/>
    <property type="molecule type" value="Genomic_DNA"/>
</dbReference>
<reference evidence="1" key="1">
    <citation type="journal article" date="2015" name="Nature">
        <title>Complex archaea that bridge the gap between prokaryotes and eukaryotes.</title>
        <authorList>
            <person name="Spang A."/>
            <person name="Saw J.H."/>
            <person name="Jorgensen S.L."/>
            <person name="Zaremba-Niedzwiedzka K."/>
            <person name="Martijn J."/>
            <person name="Lind A.E."/>
            <person name="van Eijk R."/>
            <person name="Schleper C."/>
            <person name="Guy L."/>
            <person name="Ettema T.J."/>
        </authorList>
    </citation>
    <scope>NUCLEOTIDE SEQUENCE</scope>
</reference>
<sequence length="128" mass="15233">MKITSFITLKDVKEEFKKRIPMPVFDDLNKQIVAEHLGKNAGRVGMAFDYLLRFYLKYLYPHAIDYPWVAEHGFKLLKTEYSQDKKWISKIGKRLLYSKVDYKEFLETGKVKKDLVKSIIFLTKLETY</sequence>
<feature type="non-terminal residue" evidence="1">
    <location>
        <position position="128"/>
    </location>
</feature>
<dbReference type="AlphaFoldDB" id="A0A0F8ZY80"/>
<gene>
    <name evidence="1" type="ORF">LCGC14_2638400</name>
</gene>
<proteinExistence type="predicted"/>
<protein>
    <submittedName>
        <fullName evidence="1">Uncharacterized protein</fullName>
    </submittedName>
</protein>
<name>A0A0F8ZY80_9ZZZZ</name>